<dbReference type="SMART" id="SM00385">
    <property type="entry name" value="CYCLIN"/>
    <property type="match status" value="1"/>
</dbReference>
<gene>
    <name evidence="4" type="primary">ORF23715</name>
    <name evidence="5" type="synonym">ORF23719</name>
</gene>
<dbReference type="AlphaFoldDB" id="A0A0B6YF69"/>
<keyword evidence="1" id="KW-0195">Cyclin</keyword>
<evidence type="ECO:0000313" key="5">
    <source>
        <dbReference type="EMBL" id="CEK54825.1"/>
    </source>
</evidence>
<evidence type="ECO:0000256" key="1">
    <source>
        <dbReference type="RuleBase" id="RU000383"/>
    </source>
</evidence>
<dbReference type="Gene3D" id="1.10.472.10">
    <property type="entry name" value="Cyclin-like"/>
    <property type="match status" value="2"/>
</dbReference>
<dbReference type="FunFam" id="1.10.472.10:FF:000006">
    <property type="entry name" value="Cyclin I"/>
    <property type="match status" value="1"/>
</dbReference>
<dbReference type="EMBL" id="HACG01007959">
    <property type="protein sequence ID" value="CEK54824.1"/>
    <property type="molecule type" value="Transcribed_RNA"/>
</dbReference>
<dbReference type="InterPro" id="IPR036915">
    <property type="entry name" value="Cyclin-like_sf"/>
</dbReference>
<evidence type="ECO:0000259" key="3">
    <source>
        <dbReference type="SMART" id="SM00385"/>
    </source>
</evidence>
<protein>
    <recommendedName>
        <fullName evidence="3">Cyclin-like domain-containing protein</fullName>
    </recommendedName>
</protein>
<sequence>MDRFISSLDARRVMHMLSSNLDKERKMWKPIFIRPSCDQSITGQHRNEIATWLTHLAVEFKFLPETCGLAILLMDRVLQLVKVRSKYLQCVGVTCLYIAAKTLEEDENIPPTPDLVRKTRCGCSFAEITRMEMVILSKLNWDILMPSAIDFLHTIYIVLIMHYPHLLSNQTNMSPSEHLSRIIPKMIRCLTCHAVLRYKPSTIALTLISLELEQITPGWLRLILALQRMTNVGSEQLMQCREVMANILGHHVHSKCTHKSPDSSSFAPQSKRRKVEHVQETETEDENMYDGLRRLYSDDSHGLKTSTGNSQTDKLSRRTSCSLEMHQDCEDNTKSLSLSGQTLLVN</sequence>
<name>A0A0B6YF69_9EUPU</name>
<dbReference type="Pfam" id="PF00134">
    <property type="entry name" value="Cyclin_N"/>
    <property type="match status" value="1"/>
</dbReference>
<dbReference type="InterPro" id="IPR006671">
    <property type="entry name" value="Cyclin_N"/>
</dbReference>
<dbReference type="SUPFAM" id="SSF47954">
    <property type="entry name" value="Cyclin-like"/>
    <property type="match status" value="1"/>
</dbReference>
<feature type="domain" description="Cyclin-like" evidence="3">
    <location>
        <begin position="51"/>
        <end position="137"/>
    </location>
</feature>
<dbReference type="InterPro" id="IPR039361">
    <property type="entry name" value="Cyclin"/>
</dbReference>
<proteinExistence type="inferred from homology"/>
<comment type="similarity">
    <text evidence="1">Belongs to the cyclin family.</text>
</comment>
<dbReference type="EMBL" id="HACG01007960">
    <property type="protein sequence ID" value="CEK54825.1"/>
    <property type="molecule type" value="Transcribed_RNA"/>
</dbReference>
<feature type="compositionally biased region" description="Basic and acidic residues" evidence="2">
    <location>
        <begin position="291"/>
        <end position="302"/>
    </location>
</feature>
<evidence type="ECO:0000256" key="2">
    <source>
        <dbReference type="SAM" id="MobiDB-lite"/>
    </source>
</evidence>
<accession>A0A0B6YF69</accession>
<reference evidence="4" key="1">
    <citation type="submission" date="2014-12" db="EMBL/GenBank/DDBJ databases">
        <title>Insight into the proteome of Arion vulgaris.</title>
        <authorList>
            <person name="Aradska J."/>
            <person name="Bulat T."/>
            <person name="Smidak R."/>
            <person name="Sarate P."/>
            <person name="Gangsoo J."/>
            <person name="Sialana F."/>
            <person name="Bilban M."/>
            <person name="Lubec G."/>
        </authorList>
    </citation>
    <scope>NUCLEOTIDE SEQUENCE</scope>
    <source>
        <tissue evidence="4">Skin</tissue>
    </source>
</reference>
<evidence type="ECO:0000313" key="4">
    <source>
        <dbReference type="EMBL" id="CEK54824.1"/>
    </source>
</evidence>
<dbReference type="PANTHER" id="PTHR10177">
    <property type="entry name" value="CYCLINS"/>
    <property type="match status" value="1"/>
</dbReference>
<feature type="region of interest" description="Disordered" evidence="2">
    <location>
        <begin position="255"/>
        <end position="319"/>
    </location>
</feature>
<organism evidence="4">
    <name type="scientific">Arion vulgaris</name>
    <dbReference type="NCBI Taxonomy" id="1028688"/>
    <lineage>
        <taxon>Eukaryota</taxon>
        <taxon>Metazoa</taxon>
        <taxon>Spiralia</taxon>
        <taxon>Lophotrochozoa</taxon>
        <taxon>Mollusca</taxon>
        <taxon>Gastropoda</taxon>
        <taxon>Heterobranchia</taxon>
        <taxon>Euthyneura</taxon>
        <taxon>Panpulmonata</taxon>
        <taxon>Eupulmonata</taxon>
        <taxon>Stylommatophora</taxon>
        <taxon>Helicina</taxon>
        <taxon>Arionoidea</taxon>
        <taxon>Arionidae</taxon>
        <taxon>Arion</taxon>
    </lineage>
</organism>
<feature type="compositionally biased region" description="Polar residues" evidence="2">
    <location>
        <begin position="303"/>
        <end position="319"/>
    </location>
</feature>
<dbReference type="InterPro" id="IPR013763">
    <property type="entry name" value="Cyclin-like_dom"/>
</dbReference>